<dbReference type="GO" id="GO:0003677">
    <property type="term" value="F:DNA binding"/>
    <property type="evidence" value="ECO:0007669"/>
    <property type="project" value="InterPro"/>
</dbReference>
<proteinExistence type="predicted"/>
<evidence type="ECO:0000313" key="4">
    <source>
        <dbReference type="Proteomes" id="UP000059113"/>
    </source>
</evidence>
<gene>
    <name evidence="3" type="ORF">CP97_14947</name>
</gene>
<keyword evidence="4" id="KW-1185">Reference proteome</keyword>
<dbReference type="EMBL" id="CP015441">
    <property type="protein sequence ID" value="ANC50637.1"/>
    <property type="molecule type" value="Genomic_DNA"/>
</dbReference>
<dbReference type="Proteomes" id="UP000059113">
    <property type="component" value="Plasmid"/>
</dbReference>
<accession>A0A160HUI3</accession>
<feature type="domain" description="Antitoxin Xre/MbcA/ParS-like toxin-binding" evidence="1">
    <location>
        <begin position="106"/>
        <end position="155"/>
    </location>
</feature>
<dbReference type="Pfam" id="PF20432">
    <property type="entry name" value="Xre-like-HTH"/>
    <property type="match status" value="1"/>
</dbReference>
<dbReference type="RefSeq" id="WP_063612609.1">
    <property type="nucleotide sequence ID" value="NZ_CP015441.1"/>
</dbReference>
<dbReference type="NCBIfam" id="TIGR02293">
    <property type="entry name" value="TAS_TIGR02293"/>
    <property type="match status" value="1"/>
</dbReference>
<reference evidence="3 4" key="1">
    <citation type="submission" date="2016-04" db="EMBL/GenBank/DDBJ databases">
        <title>The complete genome sequence of Erythrobacter atlanticus s21-N3.</title>
        <authorList>
            <person name="Wang W."/>
            <person name="Wang L."/>
            <person name="Zhuang L."/>
            <person name="Shao Z."/>
        </authorList>
    </citation>
    <scope>NUCLEOTIDE SEQUENCE [LARGE SCALE GENOMIC DNA]</scope>
    <source>
        <strain evidence="4">s21-N3</strain>
        <plasmid evidence="4">Plasmid</plasmid>
    </source>
</reference>
<organism evidence="3 4">
    <name type="scientific">Aurantiacibacter atlanticus</name>
    <dbReference type="NCBI Taxonomy" id="1648404"/>
    <lineage>
        <taxon>Bacteria</taxon>
        <taxon>Pseudomonadati</taxon>
        <taxon>Pseudomonadota</taxon>
        <taxon>Alphaproteobacteria</taxon>
        <taxon>Sphingomonadales</taxon>
        <taxon>Erythrobacteraceae</taxon>
        <taxon>Aurantiacibacter</taxon>
    </lineage>
</organism>
<dbReference type="KEGG" id="ery:CP97_14947"/>
<keyword evidence="3" id="KW-0614">Plasmid</keyword>
<protein>
    <submittedName>
        <fullName evidence="3">Uncharacterized protein</fullName>
    </submittedName>
</protein>
<dbReference type="InterPro" id="IPR011979">
    <property type="entry name" value="Antitox_Xre"/>
</dbReference>
<evidence type="ECO:0000259" key="1">
    <source>
        <dbReference type="Pfam" id="PF09722"/>
    </source>
</evidence>
<name>A0A160HUI3_9SPHN</name>
<sequence length="158" mass="17732">MATVIEREDDAIVTRAGRRLGGKSTFKRPLRNRLDAHEVIEKGFPGGALIFLSENVALLQQPGAFEKAMGISLRTLQRRKREDSPKRLSLEQSGRAWKFAELLEEAIEVFGNQEDAEAFFNRPALGLNQRLPIDLLSTPAGTELVETHLERLKYGVYA</sequence>
<evidence type="ECO:0000259" key="2">
    <source>
        <dbReference type="Pfam" id="PF20432"/>
    </source>
</evidence>
<dbReference type="InterPro" id="IPR046847">
    <property type="entry name" value="Xre-like_HTH"/>
</dbReference>
<feature type="domain" description="Antitoxin Xre-like helix-turn-helix" evidence="2">
    <location>
        <begin position="36"/>
        <end position="100"/>
    </location>
</feature>
<geneLocation type="plasmid" evidence="4"/>
<evidence type="ECO:0000313" key="3">
    <source>
        <dbReference type="EMBL" id="ANC50637.1"/>
    </source>
</evidence>
<dbReference type="InterPro" id="IPR024467">
    <property type="entry name" value="Xre/MbcA/ParS-like_toxin-bd"/>
</dbReference>
<dbReference type="AlphaFoldDB" id="A0A160HUI3"/>
<dbReference type="OrthoDB" id="5918037at2"/>
<dbReference type="Pfam" id="PF09722">
    <property type="entry name" value="Xre_MbcA_ParS_C"/>
    <property type="match status" value="1"/>
</dbReference>